<evidence type="ECO:0000259" key="7">
    <source>
        <dbReference type="PROSITE" id="PS51525"/>
    </source>
</evidence>
<evidence type="ECO:0000256" key="3">
    <source>
        <dbReference type="ARBA" id="ARBA00023163"/>
    </source>
</evidence>
<proteinExistence type="predicted"/>
<dbReference type="InterPro" id="IPR038336">
    <property type="entry name" value="NET_sf"/>
</dbReference>
<evidence type="ECO:0000256" key="4">
    <source>
        <dbReference type="PROSITE-ProRule" id="PRU00035"/>
    </source>
</evidence>
<gene>
    <name evidence="8" type="ORF">D0Y65_023195</name>
</gene>
<dbReference type="PRINTS" id="PR00503">
    <property type="entry name" value="BROMODOMAIN"/>
</dbReference>
<dbReference type="PROSITE" id="PS50014">
    <property type="entry name" value="BROMODOMAIN_2"/>
    <property type="match status" value="1"/>
</dbReference>
<accession>A0A445IX19</accession>
<dbReference type="InterPro" id="IPR027353">
    <property type="entry name" value="NET_dom"/>
</dbReference>
<evidence type="ECO:0000256" key="2">
    <source>
        <dbReference type="ARBA" id="ARBA00023117"/>
    </source>
</evidence>
<protein>
    <submittedName>
        <fullName evidence="8">Transcription factor GTE1</fullName>
    </submittedName>
</protein>
<feature type="domain" description="Bromo" evidence="6">
    <location>
        <begin position="331"/>
        <end position="406"/>
    </location>
</feature>
<dbReference type="EMBL" id="QZWG01000009">
    <property type="protein sequence ID" value="RZB90619.1"/>
    <property type="molecule type" value="Genomic_DNA"/>
</dbReference>
<evidence type="ECO:0000259" key="6">
    <source>
        <dbReference type="PROSITE" id="PS50014"/>
    </source>
</evidence>
<keyword evidence="9" id="KW-1185">Reference proteome</keyword>
<feature type="compositionally biased region" description="Polar residues" evidence="5">
    <location>
        <begin position="293"/>
        <end position="304"/>
    </location>
</feature>
<dbReference type="Gene3D" id="1.20.1270.220">
    <property type="match status" value="1"/>
</dbReference>
<evidence type="ECO:0000313" key="9">
    <source>
        <dbReference type="Proteomes" id="UP000289340"/>
    </source>
</evidence>
<dbReference type="InterPro" id="IPR036427">
    <property type="entry name" value="Bromodomain-like_sf"/>
</dbReference>
<keyword evidence="3" id="KW-0804">Transcription</keyword>
<keyword evidence="2 4" id="KW-0103">Bromodomain</keyword>
<organism evidence="8 9">
    <name type="scientific">Glycine soja</name>
    <name type="common">Wild soybean</name>
    <dbReference type="NCBI Taxonomy" id="3848"/>
    <lineage>
        <taxon>Eukaryota</taxon>
        <taxon>Viridiplantae</taxon>
        <taxon>Streptophyta</taxon>
        <taxon>Embryophyta</taxon>
        <taxon>Tracheophyta</taxon>
        <taxon>Spermatophyta</taxon>
        <taxon>Magnoliopsida</taxon>
        <taxon>eudicotyledons</taxon>
        <taxon>Gunneridae</taxon>
        <taxon>Pentapetalae</taxon>
        <taxon>rosids</taxon>
        <taxon>fabids</taxon>
        <taxon>Fabales</taxon>
        <taxon>Fabaceae</taxon>
        <taxon>Papilionoideae</taxon>
        <taxon>50 kb inversion clade</taxon>
        <taxon>NPAAA clade</taxon>
        <taxon>indigoferoid/millettioid clade</taxon>
        <taxon>Phaseoleae</taxon>
        <taxon>Glycine</taxon>
        <taxon>Glycine subgen. Soja</taxon>
    </lineage>
</organism>
<dbReference type="Pfam" id="PF00439">
    <property type="entry name" value="Bromodomain"/>
    <property type="match status" value="1"/>
</dbReference>
<feature type="region of interest" description="Disordered" evidence="5">
    <location>
        <begin position="277"/>
        <end position="304"/>
    </location>
</feature>
<sequence>MCQKEKLCKDDGTTKVDEFEYRSLVGCLMYLTTTRSDIMNVVNFLSRFMNCANESHLRAAKRVFKYVKGSVSFGVKFCLTPSFELQGYFNSDWVGSLDDMKNTPGFCFNFESRIFTLSSKKQEIVTQSTIKAEFITATTSVNHALWLRKIVNDLHLEQKTSTEVMVDNQAVIVISNNPIFHGKTKHFIIKLLFVRDVQKDGAVRLKYCKTEDELANIFTKLLAKSRFEDLRERLEICTYLMQRGVFERVQMCASLEEQVAEVQKYYSTINDQVNNAKDKSQEKHVIGTKRSRQGGSSKEANSSNTMKEVMHQFSTIFHQASANTLQLFFITQHRWAWPFMDPVDVEGLGLSDYYQIIEKPMDFGTIKRKMDAKDGSGYKNVRQIYSDVTLVFKNAMKYNDEKTDIHIMAKTLREKFEKKWLQLLPKVAQAESEKEEARALLKAKLAEEAAYANMTKDIRHALCDVDEQLKNLKEMVIKKCRKLSTHEKLALKKNLNRLNGDNLLKAMAIIHEIDPTFQHDAPQVDLDLDCQSDFILWKLNMFVKEALEDQDKAVAEDMAVNHNVNTQDQKNTNKRRKL</sequence>
<name>A0A445IX19_GLYSO</name>
<dbReference type="PROSITE" id="PS51525">
    <property type="entry name" value="NET"/>
    <property type="match status" value="1"/>
</dbReference>
<evidence type="ECO:0000256" key="5">
    <source>
        <dbReference type="SAM" id="MobiDB-lite"/>
    </source>
</evidence>
<dbReference type="InterPro" id="IPR001487">
    <property type="entry name" value="Bromodomain"/>
</dbReference>
<dbReference type="AlphaFoldDB" id="A0A445IX19"/>
<dbReference type="Gene3D" id="1.20.920.10">
    <property type="entry name" value="Bromodomain-like"/>
    <property type="match status" value="1"/>
</dbReference>
<dbReference type="SMART" id="SM00297">
    <property type="entry name" value="BROMO"/>
    <property type="match status" value="1"/>
</dbReference>
<dbReference type="CDD" id="cd09272">
    <property type="entry name" value="RNase_HI_RT_Ty1"/>
    <property type="match status" value="1"/>
</dbReference>
<feature type="domain" description="NET" evidence="7">
    <location>
        <begin position="473"/>
        <end position="554"/>
    </location>
</feature>
<reference evidence="8 9" key="1">
    <citation type="submission" date="2018-09" db="EMBL/GenBank/DDBJ databases">
        <title>A high-quality reference genome of wild soybean provides a powerful tool to mine soybean genomes.</title>
        <authorList>
            <person name="Xie M."/>
            <person name="Chung C.Y.L."/>
            <person name="Li M.-W."/>
            <person name="Wong F.-L."/>
            <person name="Chan T.-F."/>
            <person name="Lam H.-M."/>
        </authorList>
    </citation>
    <scope>NUCLEOTIDE SEQUENCE [LARGE SCALE GENOMIC DNA]</scope>
    <source>
        <strain evidence="9">cv. W05</strain>
        <tissue evidence="8">Hypocotyl of etiolated seedlings</tissue>
    </source>
</reference>
<dbReference type="Pfam" id="PF17035">
    <property type="entry name" value="BET"/>
    <property type="match status" value="1"/>
</dbReference>
<dbReference type="Proteomes" id="UP000289340">
    <property type="component" value="Chromosome 9"/>
</dbReference>
<evidence type="ECO:0000256" key="1">
    <source>
        <dbReference type="ARBA" id="ARBA00023015"/>
    </source>
</evidence>
<comment type="caution">
    <text evidence="8">The sequence shown here is derived from an EMBL/GenBank/DDBJ whole genome shotgun (WGS) entry which is preliminary data.</text>
</comment>
<dbReference type="PANTHER" id="PTHR45926">
    <property type="entry name" value="OSJNBA0053K19.4 PROTEIN"/>
    <property type="match status" value="1"/>
</dbReference>
<evidence type="ECO:0000313" key="8">
    <source>
        <dbReference type="EMBL" id="RZB90619.1"/>
    </source>
</evidence>
<keyword evidence="1" id="KW-0805">Transcription regulation</keyword>
<dbReference type="SUPFAM" id="SSF47370">
    <property type="entry name" value="Bromodomain"/>
    <property type="match status" value="1"/>
</dbReference>